<evidence type="ECO:0000256" key="5">
    <source>
        <dbReference type="SAM" id="Coils"/>
    </source>
</evidence>
<dbReference type="NCBIfam" id="TIGR03061">
    <property type="entry name" value="pip_yhgE_Nterm"/>
    <property type="match status" value="1"/>
</dbReference>
<feature type="transmembrane region" description="Helical" evidence="6">
    <location>
        <begin position="631"/>
        <end position="656"/>
    </location>
</feature>
<feature type="transmembrane region" description="Helical" evidence="6">
    <location>
        <begin position="717"/>
        <end position="738"/>
    </location>
</feature>
<keyword evidence="5" id="KW-0175">Coiled coil</keyword>
<feature type="transmembrane region" description="Helical" evidence="6">
    <location>
        <begin position="566"/>
        <end position="587"/>
    </location>
</feature>
<dbReference type="InterPro" id="IPR013525">
    <property type="entry name" value="ABC2_TM"/>
</dbReference>
<evidence type="ECO:0000313" key="9">
    <source>
        <dbReference type="EMBL" id="KOS69749.1"/>
    </source>
</evidence>
<sequence>MFQIYKTDIKNILTNWVTAVIISGLIFLPSLYAWFNIYASMDPYANTANMKIAIVNEDTGAIVNGKDLNVGNEIITNLAANENFSWHFISRAEALDQLKDGDYFAAIIVPNDFSQNLTSIMTDTPTKAQIDYYVNEKINPIAPKITSKGASVIRDQISSEFVSTVNGTIFDIFNTVGIEVEKQIPDINKFENYIFSIEQHLPEIESILTQSTNDAKAALKLVNGALAQIPEVQKVTDTGLSSIDSGLTLINKVDTMLQNLSPIVIENSATIQSIKTNFNQLLEQLQNMPSNGTNVSQIQKQLLEAQQLVNNSIQSMETLQKVTSTESAAREQLENSIQNTITQLQQNTSEESTQLETNKLIQQLQSVQKLLQTNSNLEDYPSKSLTQLNQLKSLLTEVSNNVQQLDTTNGSSESIKNDIAHLQQVAQNITDHLDQFFNDYVNQFETQINSTLAGAKNTLTSASTMLNKVQNAIPQATQLLKNTQGTLSTASNILDQVQPNIPTLNKKIVELAEELRTLNNEADITEIVQLLKNDVNAERDFFEEPIKLEEHRMFPIANYGTSMTPFYTVLAIWVGCLLLISLLAVDIHHGKTYSIREVYFGRLLTFATLSFLQTIIISTGDILLLDGSISAPLYFVLFSLFISFVFVTIVYTLVTVFGNIGKALAIVMLVLQIAGSGGTYPVELLPKFFQIINPFLPFTYAIEMMREAVGGIIWGKVFIDMGVMLFVWLFFILFGYFFKKLLSEKMENLMRKSRESNIFH</sequence>
<keyword evidence="10" id="KW-1185">Reference proteome</keyword>
<evidence type="ECO:0000256" key="4">
    <source>
        <dbReference type="ARBA" id="ARBA00023136"/>
    </source>
</evidence>
<feature type="transmembrane region" description="Helical" evidence="6">
    <location>
        <begin position="599"/>
        <end position="625"/>
    </location>
</feature>
<feature type="transmembrane region" description="Helical" evidence="6">
    <location>
        <begin position="12"/>
        <end position="35"/>
    </location>
</feature>
<accession>A0ABR5K5Y5</accession>
<keyword evidence="2 6" id="KW-0812">Transmembrane</keyword>
<evidence type="ECO:0000256" key="3">
    <source>
        <dbReference type="ARBA" id="ARBA00022989"/>
    </source>
</evidence>
<dbReference type="Pfam" id="PF01061">
    <property type="entry name" value="ABC2_membrane"/>
    <property type="match status" value="1"/>
</dbReference>
<dbReference type="Gene3D" id="3.40.1710.10">
    <property type="entry name" value="abc type-2 transporter like domain"/>
    <property type="match status" value="1"/>
</dbReference>
<dbReference type="NCBIfam" id="TIGR03062">
    <property type="entry name" value="pip_yhgE_Cterm"/>
    <property type="match status" value="1"/>
</dbReference>
<dbReference type="PANTHER" id="PTHR43077">
    <property type="entry name" value="TRANSPORT PERMEASE YVFS-RELATED"/>
    <property type="match status" value="1"/>
</dbReference>
<evidence type="ECO:0000256" key="1">
    <source>
        <dbReference type="ARBA" id="ARBA00004141"/>
    </source>
</evidence>
<organism evidence="9 10">
    <name type="scientific">Lysinibacillus contaminans</name>
    <dbReference type="NCBI Taxonomy" id="1293441"/>
    <lineage>
        <taxon>Bacteria</taxon>
        <taxon>Bacillati</taxon>
        <taxon>Bacillota</taxon>
        <taxon>Bacilli</taxon>
        <taxon>Bacillales</taxon>
        <taxon>Bacillaceae</taxon>
        <taxon>Lysinibacillus</taxon>
    </lineage>
</organism>
<name>A0ABR5K5Y5_9BACI</name>
<dbReference type="PANTHER" id="PTHR43077:SF10">
    <property type="entry name" value="TRANSPORT PERMEASE PROTEIN"/>
    <property type="match status" value="1"/>
</dbReference>
<feature type="transmembrane region" description="Helical" evidence="6">
    <location>
        <begin position="663"/>
        <end position="682"/>
    </location>
</feature>
<gene>
    <name evidence="9" type="ORF">AEA09_05335</name>
</gene>
<evidence type="ECO:0000313" key="10">
    <source>
        <dbReference type="Proteomes" id="UP000050668"/>
    </source>
</evidence>
<dbReference type="Pfam" id="PF12698">
    <property type="entry name" value="ABC2_membrane_3"/>
    <property type="match status" value="1"/>
</dbReference>
<evidence type="ECO:0000256" key="6">
    <source>
        <dbReference type="SAM" id="Phobius"/>
    </source>
</evidence>
<evidence type="ECO:0000259" key="7">
    <source>
        <dbReference type="Pfam" id="PF01061"/>
    </source>
</evidence>
<dbReference type="EMBL" id="LGRV01000003">
    <property type="protein sequence ID" value="KOS69749.1"/>
    <property type="molecule type" value="Genomic_DNA"/>
</dbReference>
<proteinExistence type="predicted"/>
<dbReference type="InterPro" id="IPR017500">
    <property type="entry name" value="Phage_infect_YhgE_N"/>
</dbReference>
<reference evidence="10" key="1">
    <citation type="submission" date="2015-07" db="EMBL/GenBank/DDBJ databases">
        <title>Fjat-14205 dsm 2895.</title>
        <authorList>
            <person name="Liu B."/>
            <person name="Wang J."/>
            <person name="Zhu Y."/>
            <person name="Liu G."/>
            <person name="Chen Q."/>
            <person name="Chen Z."/>
            <person name="Lan J."/>
            <person name="Che J."/>
            <person name="Ge C."/>
            <person name="Shi H."/>
            <person name="Pan Z."/>
            <person name="Liu X."/>
        </authorList>
    </citation>
    <scope>NUCLEOTIDE SEQUENCE [LARGE SCALE GENOMIC DNA]</scope>
    <source>
        <strain evidence="10">DSM 25560</strain>
    </source>
</reference>
<dbReference type="InterPro" id="IPR051328">
    <property type="entry name" value="T7SS_ABC-Transporter"/>
</dbReference>
<evidence type="ECO:0000259" key="8">
    <source>
        <dbReference type="Pfam" id="PF12698"/>
    </source>
</evidence>
<comment type="subcellular location">
    <subcellularLocation>
        <location evidence="1">Membrane</location>
        <topology evidence="1">Multi-pass membrane protein</topology>
    </subcellularLocation>
</comment>
<comment type="caution">
    <text evidence="9">The sequence shown here is derived from an EMBL/GenBank/DDBJ whole genome shotgun (WGS) entry which is preliminary data.</text>
</comment>
<keyword evidence="4 6" id="KW-0472">Membrane</keyword>
<keyword evidence="3 6" id="KW-1133">Transmembrane helix</keyword>
<feature type="coiled-coil region" evidence="5">
    <location>
        <begin position="501"/>
        <end position="528"/>
    </location>
</feature>
<dbReference type="Proteomes" id="UP000050668">
    <property type="component" value="Unassembled WGS sequence"/>
</dbReference>
<evidence type="ECO:0000256" key="2">
    <source>
        <dbReference type="ARBA" id="ARBA00022692"/>
    </source>
</evidence>
<dbReference type="InterPro" id="IPR017501">
    <property type="entry name" value="Phage_infect_YhgE_C"/>
</dbReference>
<protein>
    <submittedName>
        <fullName evidence="9">Phage infection protein</fullName>
    </submittedName>
</protein>
<feature type="domain" description="ABC-2 type transporter transmembrane" evidence="8">
    <location>
        <begin position="22"/>
        <end position="168"/>
    </location>
</feature>
<feature type="domain" description="ABC-2 type transporter transmembrane" evidence="7">
    <location>
        <begin position="591"/>
        <end position="708"/>
    </location>
</feature>